<keyword evidence="1" id="KW-0862">Zinc</keyword>
<evidence type="ECO:0000259" key="2">
    <source>
        <dbReference type="PROSITE" id="PS50158"/>
    </source>
</evidence>
<dbReference type="EMBL" id="JASPKY010000393">
    <property type="protein sequence ID" value="KAK9702403.1"/>
    <property type="molecule type" value="Genomic_DNA"/>
</dbReference>
<dbReference type="PANTHER" id="PTHR11439">
    <property type="entry name" value="GAG-POL-RELATED RETROTRANSPOSON"/>
    <property type="match status" value="1"/>
</dbReference>
<dbReference type="SMART" id="SM00343">
    <property type="entry name" value="ZnF_C2HC"/>
    <property type="match status" value="1"/>
</dbReference>
<dbReference type="InterPro" id="IPR036875">
    <property type="entry name" value="Znf_CCHC_sf"/>
</dbReference>
<keyword evidence="1" id="KW-0479">Metal-binding</keyword>
<gene>
    <name evidence="3" type="ORF">QE152_g29985</name>
</gene>
<dbReference type="CDD" id="cd09272">
    <property type="entry name" value="RNase_HI_RT_Ty1"/>
    <property type="match status" value="2"/>
</dbReference>
<protein>
    <submittedName>
        <fullName evidence="3">Zinc knuckle</fullName>
    </submittedName>
</protein>
<dbReference type="GO" id="GO:0008270">
    <property type="term" value="F:zinc ion binding"/>
    <property type="evidence" value="ECO:0007669"/>
    <property type="project" value="UniProtKB-KW"/>
</dbReference>
<dbReference type="Pfam" id="PF00098">
    <property type="entry name" value="zf-CCHC"/>
    <property type="match status" value="1"/>
</dbReference>
<evidence type="ECO:0000313" key="3">
    <source>
        <dbReference type="EMBL" id="KAK9702403.1"/>
    </source>
</evidence>
<evidence type="ECO:0000313" key="4">
    <source>
        <dbReference type="Proteomes" id="UP001458880"/>
    </source>
</evidence>
<sequence>MNYHYIIGFADADRAESQKDRKSTTGFLYQVFGGTVCWSTSKQSTVAISSAEAEYVALTETAREGVWLPNLLTDFGYTKTKFPNICILPRFYDPLVTALETLEPDKLTLDFVKGKLLDQQMKERHQRETNLSNPSAAFSSSNQNRRTISEMRTTIAECRNCGKPGHKRSECRIRKQANQANHEDHEDIVAFPVFKGSSFQEVFHSTGATDYMLKRLLRYTKGALDYELYFDEQNELPLTGFAKGALDYELYFDEQNELPLTGFASGDWAESQKDRKSSTGYRYQVFGGTVCWSTSKQSTVAISSTEAEYVALKEAAREGVWLANLLTDFGYAKIKFPIYEDNQSCIKLTKNGNTKE</sequence>
<feature type="domain" description="CCHC-type" evidence="2">
    <location>
        <begin position="158"/>
        <end position="172"/>
    </location>
</feature>
<dbReference type="PROSITE" id="PS50158">
    <property type="entry name" value="ZF_CCHC"/>
    <property type="match status" value="1"/>
</dbReference>
<dbReference type="SUPFAM" id="SSF57756">
    <property type="entry name" value="Retrovirus zinc finger-like domains"/>
    <property type="match status" value="1"/>
</dbReference>
<keyword evidence="4" id="KW-1185">Reference proteome</keyword>
<dbReference type="Proteomes" id="UP001458880">
    <property type="component" value="Unassembled WGS sequence"/>
</dbReference>
<keyword evidence="1" id="KW-0863">Zinc-finger</keyword>
<dbReference type="AlphaFoldDB" id="A0AAW1JGE0"/>
<comment type="caution">
    <text evidence="3">The sequence shown here is derived from an EMBL/GenBank/DDBJ whole genome shotgun (WGS) entry which is preliminary data.</text>
</comment>
<dbReference type="InterPro" id="IPR001878">
    <property type="entry name" value="Znf_CCHC"/>
</dbReference>
<evidence type="ECO:0000256" key="1">
    <source>
        <dbReference type="PROSITE-ProRule" id="PRU00047"/>
    </source>
</evidence>
<name>A0AAW1JGE0_POPJA</name>
<reference evidence="3 4" key="1">
    <citation type="journal article" date="2024" name="BMC Genomics">
        <title>De novo assembly and annotation of Popillia japonica's genome with initial clues to its potential as an invasive pest.</title>
        <authorList>
            <person name="Cucini C."/>
            <person name="Boschi S."/>
            <person name="Funari R."/>
            <person name="Cardaioli E."/>
            <person name="Iannotti N."/>
            <person name="Marturano G."/>
            <person name="Paoli F."/>
            <person name="Bruttini M."/>
            <person name="Carapelli A."/>
            <person name="Frati F."/>
            <person name="Nardi F."/>
        </authorList>
    </citation>
    <scope>NUCLEOTIDE SEQUENCE [LARGE SCALE GENOMIC DNA]</scope>
    <source>
        <strain evidence="3">DMR45628</strain>
    </source>
</reference>
<proteinExistence type="predicted"/>
<dbReference type="PANTHER" id="PTHR11439:SF483">
    <property type="entry name" value="PEPTIDE SYNTHASE GLIP-LIKE, PUTATIVE (AFU_ORTHOLOGUE AFUA_3G12920)-RELATED"/>
    <property type="match status" value="1"/>
</dbReference>
<dbReference type="GO" id="GO:0003676">
    <property type="term" value="F:nucleic acid binding"/>
    <property type="evidence" value="ECO:0007669"/>
    <property type="project" value="InterPro"/>
</dbReference>
<accession>A0AAW1JGE0</accession>
<organism evidence="3 4">
    <name type="scientific">Popillia japonica</name>
    <name type="common">Japanese beetle</name>
    <dbReference type="NCBI Taxonomy" id="7064"/>
    <lineage>
        <taxon>Eukaryota</taxon>
        <taxon>Metazoa</taxon>
        <taxon>Ecdysozoa</taxon>
        <taxon>Arthropoda</taxon>
        <taxon>Hexapoda</taxon>
        <taxon>Insecta</taxon>
        <taxon>Pterygota</taxon>
        <taxon>Neoptera</taxon>
        <taxon>Endopterygota</taxon>
        <taxon>Coleoptera</taxon>
        <taxon>Polyphaga</taxon>
        <taxon>Scarabaeiformia</taxon>
        <taxon>Scarabaeidae</taxon>
        <taxon>Rutelinae</taxon>
        <taxon>Popillia</taxon>
    </lineage>
</organism>